<dbReference type="HOGENOM" id="CLU_1121517_0_0_1"/>
<accession>B4FHC7</accession>
<dbReference type="PANTHER" id="PTHR15922">
    <property type="entry name" value="NEUROBLASTOMA-AMPLIFIED SEQUENCE"/>
    <property type="match status" value="1"/>
</dbReference>
<protein>
    <submittedName>
        <fullName evidence="1">Uncharacterized protein</fullName>
    </submittedName>
</protein>
<name>B4FHC7_MAIZE</name>
<proteinExistence type="evidence at transcript level"/>
<evidence type="ECO:0000313" key="1">
    <source>
        <dbReference type="EMBL" id="ACF81520.1"/>
    </source>
</evidence>
<organism evidence="1">
    <name type="scientific">Zea mays</name>
    <name type="common">Maize</name>
    <dbReference type="NCBI Taxonomy" id="4577"/>
    <lineage>
        <taxon>Eukaryota</taxon>
        <taxon>Viridiplantae</taxon>
        <taxon>Streptophyta</taxon>
        <taxon>Embryophyta</taxon>
        <taxon>Tracheophyta</taxon>
        <taxon>Spermatophyta</taxon>
        <taxon>Magnoliopsida</taxon>
        <taxon>Liliopsida</taxon>
        <taxon>Poales</taxon>
        <taxon>Poaceae</taxon>
        <taxon>PACMAD clade</taxon>
        <taxon>Panicoideae</taxon>
        <taxon>Andropogonodae</taxon>
        <taxon>Andropogoneae</taxon>
        <taxon>Tripsacinae</taxon>
        <taxon>Zea</taxon>
    </lineage>
</organism>
<dbReference type="PANTHER" id="PTHR15922:SF2">
    <property type="entry name" value="NBAS SUBUNIT OF NRZ TETHERING COMPLEX"/>
    <property type="match status" value="1"/>
</dbReference>
<dbReference type="ExpressionAtlas" id="B4FHC7">
    <property type="expression patterns" value="baseline and differential"/>
</dbReference>
<reference evidence="1" key="1">
    <citation type="journal article" date="2009" name="PLoS Genet.">
        <title>Sequencing, mapping, and analysis of 27,455 maize full-length cDNAs.</title>
        <authorList>
            <person name="Soderlund C."/>
            <person name="Descour A."/>
            <person name="Kudrna D."/>
            <person name="Bomhoff M."/>
            <person name="Boyd L."/>
            <person name="Currie J."/>
            <person name="Angelova A."/>
            <person name="Collura K."/>
            <person name="Wissotski M."/>
            <person name="Ashley E."/>
            <person name="Morrow D."/>
            <person name="Fernandes J."/>
            <person name="Walbot V."/>
            <person name="Yu Y."/>
        </authorList>
    </citation>
    <scope>NUCLEOTIDE SEQUENCE</scope>
    <source>
        <strain evidence="1">B73</strain>
    </source>
</reference>
<dbReference type="EMBL" id="BT036515">
    <property type="protein sequence ID" value="ACF81520.1"/>
    <property type="molecule type" value="mRNA"/>
</dbReference>
<sequence length="248" mass="27695">MEIIRKRVELGELHKVLELLDRASLKHSVFLEEEEAHSLVELVSALDCFMALKTVLLLPYESLRLQCLQMVEVKMREGIVSTSSNADDQELLALVLSSGTMQKIITEEAYSKFFSYICHLVGHLARSFQTDLLVQWNEATSKINRSLLFARVLFPCFVSELVLGGQYLLAGFVISRWMHTHPSLGLMDITETSVRCFLQGQVAQLDEVGGSDAALTDGEVCVRHTISTLQPKLVSLLQSALALSNKEL</sequence>
<dbReference type="AlphaFoldDB" id="B4FHC7"/>